<dbReference type="GO" id="GO:0008830">
    <property type="term" value="F:dTDP-4-dehydrorhamnose 3,5-epimerase activity"/>
    <property type="evidence" value="ECO:0007669"/>
    <property type="project" value="InterPro"/>
</dbReference>
<evidence type="ECO:0000313" key="4">
    <source>
        <dbReference type="Proteomes" id="UP000590542"/>
    </source>
</evidence>
<evidence type="ECO:0008006" key="5">
    <source>
        <dbReference type="Google" id="ProtNLM"/>
    </source>
</evidence>
<dbReference type="SUPFAM" id="SSF51182">
    <property type="entry name" value="RmlC-like cupins"/>
    <property type="match status" value="1"/>
</dbReference>
<dbReference type="Gene3D" id="2.60.120.10">
    <property type="entry name" value="Jelly Rolls"/>
    <property type="match status" value="1"/>
</dbReference>
<feature type="active site" description="Proton acceptor" evidence="1">
    <location>
        <position position="71"/>
    </location>
</feature>
<dbReference type="GO" id="GO:0005829">
    <property type="term" value="C:cytosol"/>
    <property type="evidence" value="ECO:0007669"/>
    <property type="project" value="TreeGrafter"/>
</dbReference>
<dbReference type="InterPro" id="IPR000888">
    <property type="entry name" value="RmlC-like"/>
</dbReference>
<organism evidence="3 4">
    <name type="scientific">candidate division WWE3 bacterium</name>
    <dbReference type="NCBI Taxonomy" id="2053526"/>
    <lineage>
        <taxon>Bacteria</taxon>
        <taxon>Katanobacteria</taxon>
    </lineage>
</organism>
<comment type="caution">
    <text evidence="3">The sequence shown here is derived from an EMBL/GenBank/DDBJ whole genome shotgun (WGS) entry which is preliminary data.</text>
</comment>
<dbReference type="InterPro" id="IPR014710">
    <property type="entry name" value="RmlC-like_jellyroll"/>
</dbReference>
<proteinExistence type="predicted"/>
<protein>
    <recommendedName>
        <fullName evidence="5">dTDP-4-dehydrorhamnose 3,5-epimerase</fullName>
    </recommendedName>
</protein>
<dbReference type="InterPro" id="IPR011051">
    <property type="entry name" value="RmlC_Cupin_sf"/>
</dbReference>
<evidence type="ECO:0000256" key="1">
    <source>
        <dbReference type="PIRSR" id="PIRSR600888-1"/>
    </source>
</evidence>
<name>A0A7X9E741_UNCKA</name>
<dbReference type="EMBL" id="JAAZNV010000006">
    <property type="protein sequence ID" value="NMB91496.1"/>
    <property type="molecule type" value="Genomic_DNA"/>
</dbReference>
<dbReference type="Proteomes" id="UP000590542">
    <property type="component" value="Unassembled WGS sequence"/>
</dbReference>
<reference evidence="3 4" key="1">
    <citation type="journal article" date="2020" name="Biotechnol. Biofuels">
        <title>New insights from the biogas microbiome by comprehensive genome-resolved metagenomics of nearly 1600 species originating from multiple anaerobic digesters.</title>
        <authorList>
            <person name="Campanaro S."/>
            <person name="Treu L."/>
            <person name="Rodriguez-R L.M."/>
            <person name="Kovalovszki A."/>
            <person name="Ziels R.M."/>
            <person name="Maus I."/>
            <person name="Zhu X."/>
            <person name="Kougias P.G."/>
            <person name="Basile A."/>
            <person name="Luo G."/>
            <person name="Schluter A."/>
            <person name="Konstantinidis K.T."/>
            <person name="Angelidaki I."/>
        </authorList>
    </citation>
    <scope>NUCLEOTIDE SEQUENCE [LARGE SCALE GENOMIC DNA]</scope>
    <source>
        <strain evidence="3">AS27yjCOA_202</strain>
    </source>
</reference>
<evidence type="ECO:0000313" key="3">
    <source>
        <dbReference type="EMBL" id="NMB91496.1"/>
    </source>
</evidence>
<dbReference type="Pfam" id="PF00908">
    <property type="entry name" value="dTDP_sugar_isom"/>
    <property type="match status" value="1"/>
</dbReference>
<feature type="site" description="Participates in a stacking interaction with the thymidine ring of dTDP-4-oxo-6-deoxyglucose" evidence="2">
    <location>
        <position position="144"/>
    </location>
</feature>
<dbReference type="GO" id="GO:0000271">
    <property type="term" value="P:polysaccharide biosynthetic process"/>
    <property type="evidence" value="ECO:0007669"/>
    <property type="project" value="TreeGrafter"/>
</dbReference>
<dbReference type="PANTHER" id="PTHR21047:SF2">
    <property type="entry name" value="THYMIDINE DIPHOSPHO-4-KETO-RHAMNOSE 3,5-EPIMERASE"/>
    <property type="match status" value="1"/>
</dbReference>
<dbReference type="PANTHER" id="PTHR21047">
    <property type="entry name" value="DTDP-6-DEOXY-D-GLUCOSE-3,5 EPIMERASE"/>
    <property type="match status" value="1"/>
</dbReference>
<sequence>MKNDPNYSESVIKSTSIDGLWVIYKVPFEDFRGYFREALKLSLLEKKIGKKFHIKTWNYAVSNPGVLRGIHSETASKLIYPIHGKGFIAIVDMRPESKTFGRYETFETGEKEQITIFKDEGMGIVALATGETPFEFMYLMDKEYDQIKQKGLIWNDVDVNIKYPINNPIVSKRDENNPTLRQLFPEKFKI</sequence>
<dbReference type="GO" id="GO:0019305">
    <property type="term" value="P:dTDP-rhamnose biosynthetic process"/>
    <property type="evidence" value="ECO:0007669"/>
    <property type="project" value="TreeGrafter"/>
</dbReference>
<dbReference type="AlphaFoldDB" id="A0A7X9E741"/>
<evidence type="ECO:0000256" key="2">
    <source>
        <dbReference type="PIRSR" id="PIRSR600888-3"/>
    </source>
</evidence>
<feature type="active site" description="Proton donor" evidence="1">
    <location>
        <position position="138"/>
    </location>
</feature>
<gene>
    <name evidence="3" type="ORF">GYA37_01450</name>
</gene>
<accession>A0A7X9E741</accession>